<dbReference type="InterPro" id="IPR018234">
    <property type="entry name" value="GTP_CycHdrlase_I_CS"/>
</dbReference>
<dbReference type="eggNOG" id="COG0302">
    <property type="taxonomic scope" value="Bacteria"/>
</dbReference>
<dbReference type="PROSITE" id="PS00860">
    <property type="entry name" value="GTP_CYCLOHYDROL_1_2"/>
    <property type="match status" value="1"/>
</dbReference>
<proteinExistence type="inferred from homology"/>
<evidence type="ECO:0000259" key="6">
    <source>
        <dbReference type="Pfam" id="PF01227"/>
    </source>
</evidence>
<organism evidence="7 8">
    <name type="scientific">Mitsuokella jalaludinii</name>
    <dbReference type="NCBI Taxonomy" id="187979"/>
    <lineage>
        <taxon>Bacteria</taxon>
        <taxon>Bacillati</taxon>
        <taxon>Bacillota</taxon>
        <taxon>Negativicutes</taxon>
        <taxon>Selenomonadales</taxon>
        <taxon>Selenomonadaceae</taxon>
        <taxon>Mitsuokella</taxon>
    </lineage>
</organism>
<dbReference type="SUPFAM" id="SSF55620">
    <property type="entry name" value="Tetrahydrobiopterin biosynthesis enzymes-like"/>
    <property type="match status" value="1"/>
</dbReference>
<dbReference type="FunFam" id="3.30.1130.10:FF:000001">
    <property type="entry name" value="GTP cyclohydrolase 1"/>
    <property type="match status" value="1"/>
</dbReference>
<dbReference type="GO" id="GO:0005525">
    <property type="term" value="F:GTP binding"/>
    <property type="evidence" value="ECO:0007669"/>
    <property type="project" value="UniProtKB-KW"/>
</dbReference>
<dbReference type="Gene3D" id="1.10.286.10">
    <property type="match status" value="1"/>
</dbReference>
<dbReference type="Gene3D" id="3.30.1130.10">
    <property type="match status" value="1"/>
</dbReference>
<protein>
    <recommendedName>
        <fullName evidence="5">GTP cyclohydrolase 1</fullName>
        <ecNumber evidence="5">3.5.4.16</ecNumber>
    </recommendedName>
    <alternativeName>
        <fullName evidence="5">GTP cyclohydrolase I</fullName>
        <shortName evidence="5">GTP-CH-I</shortName>
    </alternativeName>
</protein>
<dbReference type="GO" id="GO:0005737">
    <property type="term" value="C:cytoplasm"/>
    <property type="evidence" value="ECO:0007669"/>
    <property type="project" value="TreeGrafter"/>
</dbReference>
<dbReference type="GO" id="GO:0006730">
    <property type="term" value="P:one-carbon metabolic process"/>
    <property type="evidence" value="ECO:0007669"/>
    <property type="project" value="UniProtKB-UniRule"/>
</dbReference>
<evidence type="ECO:0000313" key="7">
    <source>
        <dbReference type="EMBL" id="CUN47377.1"/>
    </source>
</evidence>
<evidence type="ECO:0000256" key="2">
    <source>
        <dbReference type="ARBA" id="ARBA00005080"/>
    </source>
</evidence>
<sequence>MREQNEKAVQAMRAFLKALGLDLEQCGMEQTPERVARLYGDLFDGLGKDPASIWGERFASETKGIVAVRHIPFYSVCEHHLLPFFGEVSLAYLPHDGQVAGFSKFVKLVECFAHRPQLQERMTAQLADAIADGLDAEGVLVVVEAEQLCMTMRDGMARGTKTVTSECLGAFRTDAVLCQQAWMVLGGKQDDSTAEIHLS</sequence>
<dbReference type="GO" id="GO:0046654">
    <property type="term" value="P:tetrahydrofolate biosynthetic process"/>
    <property type="evidence" value="ECO:0007669"/>
    <property type="project" value="UniProtKB-UniRule"/>
</dbReference>
<dbReference type="GO" id="GO:0003934">
    <property type="term" value="F:GTP cyclohydrolase I activity"/>
    <property type="evidence" value="ECO:0007669"/>
    <property type="project" value="UniProtKB-UniRule"/>
</dbReference>
<keyword evidence="5" id="KW-0547">Nucleotide-binding</keyword>
<feature type="binding site" evidence="5">
    <location>
        <position position="80"/>
    </location>
    <ligand>
        <name>Zn(2+)</name>
        <dbReference type="ChEBI" id="CHEBI:29105"/>
    </ligand>
</feature>
<dbReference type="EMBL" id="CYYU01000002">
    <property type="protein sequence ID" value="CUN47377.1"/>
    <property type="molecule type" value="Genomic_DNA"/>
</dbReference>
<dbReference type="Pfam" id="PF01227">
    <property type="entry name" value="GTP_cyclohydroI"/>
    <property type="match status" value="1"/>
</dbReference>
<keyword evidence="3 5" id="KW-0554">One-carbon metabolism</keyword>
<dbReference type="HAMAP" id="MF_00223">
    <property type="entry name" value="FolE"/>
    <property type="match status" value="1"/>
</dbReference>
<dbReference type="RefSeq" id="WP_055160367.1">
    <property type="nucleotide sequence ID" value="NZ_CABIWZ010000002.1"/>
</dbReference>
<feature type="binding site" evidence="5">
    <location>
        <position position="77"/>
    </location>
    <ligand>
        <name>Zn(2+)</name>
        <dbReference type="ChEBI" id="CHEBI:29105"/>
    </ligand>
</feature>
<dbReference type="AlphaFoldDB" id="A0A173X920"/>
<comment type="similarity">
    <text evidence="5">Belongs to the GTP cyclohydrolase I family.</text>
</comment>
<dbReference type="InterPro" id="IPR020602">
    <property type="entry name" value="GTP_CycHdrlase_I_dom"/>
</dbReference>
<evidence type="ECO:0000313" key="8">
    <source>
        <dbReference type="Proteomes" id="UP000095546"/>
    </source>
</evidence>
<accession>A0A173X920</accession>
<feature type="binding site" evidence="5">
    <location>
        <position position="149"/>
    </location>
    <ligand>
        <name>Zn(2+)</name>
        <dbReference type="ChEBI" id="CHEBI:29105"/>
    </ligand>
</feature>
<reference evidence="7 8" key="1">
    <citation type="submission" date="2015-09" db="EMBL/GenBank/DDBJ databases">
        <authorList>
            <consortium name="Pathogen Informatics"/>
        </authorList>
    </citation>
    <scope>NUCLEOTIDE SEQUENCE [LARGE SCALE GENOMIC DNA]</scope>
    <source>
        <strain evidence="7 8">2789STDY5608828</strain>
    </source>
</reference>
<dbReference type="OrthoDB" id="9801207at2"/>
<dbReference type="UniPathway" id="UPA00848">
    <property type="reaction ID" value="UER00151"/>
</dbReference>
<keyword evidence="5" id="KW-0479">Metal-binding</keyword>
<dbReference type="NCBIfam" id="NF006825">
    <property type="entry name" value="PRK09347.1-2"/>
    <property type="match status" value="1"/>
</dbReference>
<evidence type="ECO:0000256" key="5">
    <source>
        <dbReference type="HAMAP-Rule" id="MF_00223"/>
    </source>
</evidence>
<dbReference type="GO" id="GO:0006729">
    <property type="term" value="P:tetrahydrobiopterin biosynthetic process"/>
    <property type="evidence" value="ECO:0007669"/>
    <property type="project" value="TreeGrafter"/>
</dbReference>
<feature type="domain" description="GTP cyclohydrolase I" evidence="6">
    <location>
        <begin position="10"/>
        <end position="179"/>
    </location>
</feature>
<evidence type="ECO:0000256" key="1">
    <source>
        <dbReference type="ARBA" id="ARBA00001052"/>
    </source>
</evidence>
<keyword evidence="8" id="KW-1185">Reference proteome</keyword>
<dbReference type="STRING" id="187979.ERS852385_00508"/>
<keyword evidence="4 5" id="KW-0378">Hydrolase</keyword>
<gene>
    <name evidence="5 7" type="primary">folE</name>
    <name evidence="7" type="ORF">ERS852385_00508</name>
</gene>
<evidence type="ECO:0000256" key="3">
    <source>
        <dbReference type="ARBA" id="ARBA00022563"/>
    </source>
</evidence>
<dbReference type="GO" id="GO:0008270">
    <property type="term" value="F:zinc ion binding"/>
    <property type="evidence" value="ECO:0007669"/>
    <property type="project" value="UniProtKB-UniRule"/>
</dbReference>
<dbReference type="PANTHER" id="PTHR11109:SF7">
    <property type="entry name" value="GTP CYCLOHYDROLASE 1"/>
    <property type="match status" value="1"/>
</dbReference>
<dbReference type="InterPro" id="IPR043134">
    <property type="entry name" value="GTP-CH-I_N"/>
</dbReference>
<dbReference type="GeneID" id="83710087"/>
<keyword evidence="5" id="KW-0342">GTP-binding</keyword>
<evidence type="ECO:0000256" key="4">
    <source>
        <dbReference type="ARBA" id="ARBA00022801"/>
    </source>
</evidence>
<dbReference type="NCBIfam" id="NF006826">
    <property type="entry name" value="PRK09347.1-3"/>
    <property type="match status" value="1"/>
</dbReference>
<keyword evidence="5" id="KW-0862">Zinc</keyword>
<dbReference type="InterPro" id="IPR001474">
    <property type="entry name" value="GTP_CycHdrlase_I"/>
</dbReference>
<comment type="subunit">
    <text evidence="5">Homopolymer.</text>
</comment>
<dbReference type="InterPro" id="IPR043133">
    <property type="entry name" value="GTP-CH-I_C/QueF"/>
</dbReference>
<name>A0A173X920_9FIRM</name>
<dbReference type="PANTHER" id="PTHR11109">
    <property type="entry name" value="GTP CYCLOHYDROLASE I"/>
    <property type="match status" value="1"/>
</dbReference>
<comment type="pathway">
    <text evidence="2 5">Cofactor biosynthesis; 7,8-dihydroneopterin triphosphate biosynthesis; 7,8-dihydroneopterin triphosphate from GTP: step 1/1.</text>
</comment>
<dbReference type="EC" id="3.5.4.16" evidence="5"/>
<dbReference type="Proteomes" id="UP000095546">
    <property type="component" value="Unassembled WGS sequence"/>
</dbReference>
<comment type="catalytic activity">
    <reaction evidence="1 5">
        <text>GTP + H2O = 7,8-dihydroneopterin 3'-triphosphate + formate + H(+)</text>
        <dbReference type="Rhea" id="RHEA:17473"/>
        <dbReference type="ChEBI" id="CHEBI:15377"/>
        <dbReference type="ChEBI" id="CHEBI:15378"/>
        <dbReference type="ChEBI" id="CHEBI:15740"/>
        <dbReference type="ChEBI" id="CHEBI:37565"/>
        <dbReference type="ChEBI" id="CHEBI:58462"/>
        <dbReference type="EC" id="3.5.4.16"/>
    </reaction>
</comment>